<name>A0A518N2L1_9GAMM</name>
<dbReference type="KEGG" id="lug:FPZ22_03875"/>
<organism evidence="2 3">
    <name type="scientific">Luteimonas granuli</name>
    <dbReference type="NCBI Taxonomy" id="1176533"/>
    <lineage>
        <taxon>Bacteria</taxon>
        <taxon>Pseudomonadati</taxon>
        <taxon>Pseudomonadota</taxon>
        <taxon>Gammaproteobacteria</taxon>
        <taxon>Lysobacterales</taxon>
        <taxon>Lysobacteraceae</taxon>
        <taxon>Luteimonas</taxon>
    </lineage>
</organism>
<evidence type="ECO:0000313" key="2">
    <source>
        <dbReference type="EMBL" id="QDW66132.1"/>
    </source>
</evidence>
<proteinExistence type="predicted"/>
<dbReference type="Proteomes" id="UP000316584">
    <property type="component" value="Chromosome"/>
</dbReference>
<feature type="signal peptide" evidence="1">
    <location>
        <begin position="1"/>
        <end position="20"/>
    </location>
</feature>
<feature type="chain" id="PRO_5021696599" description="Lipoprotein" evidence="1">
    <location>
        <begin position="21"/>
        <end position="105"/>
    </location>
</feature>
<accession>A0A518N2L1</accession>
<sequence length="105" mass="10917">MNILIALCCFVLSLFGCDGGAIPFVHRAGADDGDTLYSVAYVQVGGVRIGCVRGAGGQCHYTLYPRGCAPAAHDGVRGSPNGRRAAIPRPFRCLAPEVGLEPTTP</sequence>
<evidence type="ECO:0000313" key="3">
    <source>
        <dbReference type="Proteomes" id="UP000316584"/>
    </source>
</evidence>
<protein>
    <recommendedName>
        <fullName evidence="4">Lipoprotein</fullName>
    </recommendedName>
</protein>
<evidence type="ECO:0000256" key="1">
    <source>
        <dbReference type="SAM" id="SignalP"/>
    </source>
</evidence>
<gene>
    <name evidence="2" type="ORF">FPZ22_03875</name>
</gene>
<dbReference type="OrthoDB" id="6024770at2"/>
<evidence type="ECO:0008006" key="4">
    <source>
        <dbReference type="Google" id="ProtNLM"/>
    </source>
</evidence>
<dbReference type="EMBL" id="CP042218">
    <property type="protein sequence ID" value="QDW66132.1"/>
    <property type="molecule type" value="Genomic_DNA"/>
</dbReference>
<dbReference type="RefSeq" id="WP_144890552.1">
    <property type="nucleotide sequence ID" value="NZ_CP042218.1"/>
</dbReference>
<keyword evidence="1" id="KW-0732">Signal</keyword>
<reference evidence="2 3" key="1">
    <citation type="submission" date="2019-07" db="EMBL/GenBank/DDBJ databases">
        <title>Full genome sequence of Luteimonas sp. Gr-4.</title>
        <authorList>
            <person name="Im W.-T."/>
        </authorList>
    </citation>
    <scope>NUCLEOTIDE SEQUENCE [LARGE SCALE GENOMIC DNA]</scope>
    <source>
        <strain evidence="2 3">Gr-4</strain>
    </source>
</reference>
<dbReference type="AlphaFoldDB" id="A0A518N2L1"/>
<keyword evidence="3" id="KW-1185">Reference proteome</keyword>